<evidence type="ECO:0000259" key="5">
    <source>
        <dbReference type="PROSITE" id="PS51764"/>
    </source>
</evidence>
<dbReference type="PANTHER" id="PTHR40079:SF4">
    <property type="entry name" value="GH26 DOMAIN-CONTAINING PROTEIN-RELATED"/>
    <property type="match status" value="1"/>
</dbReference>
<dbReference type="InterPro" id="IPR022790">
    <property type="entry name" value="GH26_dom"/>
</dbReference>
<dbReference type="PROSITE" id="PS51764">
    <property type="entry name" value="GH26"/>
    <property type="match status" value="1"/>
</dbReference>
<evidence type="ECO:0000256" key="2">
    <source>
        <dbReference type="ARBA" id="ARBA00022801"/>
    </source>
</evidence>
<comment type="caution">
    <text evidence="6">The sequence shown here is derived from an EMBL/GenBank/DDBJ whole genome shotgun (WGS) entry which is preliminary data.</text>
</comment>
<protein>
    <submittedName>
        <fullName evidence="6">Mannan endo-1,4-beta-mannosidase</fullName>
        <ecNumber evidence="6">3.2.1.78</ecNumber>
    </submittedName>
</protein>
<dbReference type="PRINTS" id="PR00739">
    <property type="entry name" value="GLHYDRLASE26"/>
</dbReference>
<dbReference type="GO" id="GO:0006080">
    <property type="term" value="P:substituted mannan metabolic process"/>
    <property type="evidence" value="ECO:0007669"/>
    <property type="project" value="InterPro"/>
</dbReference>
<feature type="active site" description="Nucleophile" evidence="4">
    <location>
        <position position="269"/>
    </location>
</feature>
<organism evidence="6 7">
    <name type="scientific">Paenibacillus pasadenensis</name>
    <dbReference type="NCBI Taxonomy" id="217090"/>
    <lineage>
        <taxon>Bacteria</taxon>
        <taxon>Bacillati</taxon>
        <taxon>Bacillota</taxon>
        <taxon>Bacilli</taxon>
        <taxon>Bacillales</taxon>
        <taxon>Paenibacillaceae</taxon>
        <taxon>Paenibacillus</taxon>
    </lineage>
</organism>
<dbReference type="Gene3D" id="3.20.20.80">
    <property type="entry name" value="Glycosidases"/>
    <property type="match status" value="1"/>
</dbReference>
<keyword evidence="3 4" id="KW-0326">Glycosidase</keyword>
<evidence type="ECO:0000313" key="6">
    <source>
        <dbReference type="EMBL" id="PLT44786.1"/>
    </source>
</evidence>
<dbReference type="GO" id="GO:0016985">
    <property type="term" value="F:mannan endo-1,4-beta-mannosidase activity"/>
    <property type="evidence" value="ECO:0007669"/>
    <property type="project" value="UniProtKB-EC"/>
</dbReference>
<dbReference type="EC" id="3.2.1.78" evidence="6"/>
<dbReference type="SUPFAM" id="SSF51445">
    <property type="entry name" value="(Trans)glycosidases"/>
    <property type="match status" value="1"/>
</dbReference>
<dbReference type="AlphaFoldDB" id="A0A2N5N376"/>
<dbReference type="RefSeq" id="WP_101808704.1">
    <property type="nucleotide sequence ID" value="NZ_NFEZ01000004.1"/>
</dbReference>
<evidence type="ECO:0000313" key="7">
    <source>
        <dbReference type="Proteomes" id="UP000234789"/>
    </source>
</evidence>
<feature type="active site" description="Proton donor" evidence="4">
    <location>
        <position position="177"/>
    </location>
</feature>
<evidence type="ECO:0000256" key="4">
    <source>
        <dbReference type="PROSITE-ProRule" id="PRU01100"/>
    </source>
</evidence>
<dbReference type="InterPro" id="IPR000805">
    <property type="entry name" value="Glyco_hydro_26"/>
</dbReference>
<dbReference type="InterPro" id="IPR017853">
    <property type="entry name" value="GH"/>
</dbReference>
<reference evidence="6 7" key="1">
    <citation type="submission" date="2017-05" db="EMBL/GenBank/DDBJ databases">
        <title>Functional genome analysis of Paenibacillus pasadenensis strain R16: insights on endophytic life style and antifungal activity.</title>
        <authorList>
            <person name="Passera A."/>
            <person name="Marcolungo L."/>
            <person name="Casati P."/>
            <person name="Brasca M."/>
            <person name="Quaglino F."/>
            <person name="Delledonne M."/>
        </authorList>
    </citation>
    <scope>NUCLEOTIDE SEQUENCE [LARGE SCALE GENOMIC DNA]</scope>
    <source>
        <strain evidence="6 7">R16</strain>
    </source>
</reference>
<dbReference type="Pfam" id="PF02156">
    <property type="entry name" value="Glyco_hydro_26"/>
    <property type="match status" value="1"/>
</dbReference>
<keyword evidence="2 4" id="KW-0378">Hydrolase</keyword>
<dbReference type="Proteomes" id="UP000234789">
    <property type="component" value="Unassembled WGS sequence"/>
</dbReference>
<feature type="domain" description="GH26" evidence="5">
    <location>
        <begin position="21"/>
        <end position="332"/>
    </location>
</feature>
<accession>A0A2N5N376</accession>
<evidence type="ECO:0000256" key="3">
    <source>
        <dbReference type="ARBA" id="ARBA00023295"/>
    </source>
</evidence>
<dbReference type="PANTHER" id="PTHR40079">
    <property type="entry name" value="MANNAN ENDO-1,4-BETA-MANNOSIDASE E-RELATED"/>
    <property type="match status" value="1"/>
</dbReference>
<evidence type="ECO:0000256" key="1">
    <source>
        <dbReference type="ARBA" id="ARBA00007754"/>
    </source>
</evidence>
<proteinExistence type="inferred from homology"/>
<sequence>MEQLRDSRFGGQGMADRDAGDGARRLMAFLRDQYGRRCLTGQQIGVASTPELDLIRETTGHYPAIGGFDFMDYSPSRTERGSSGKDTELAIDWWRSGGIVTFCWHWNAPQDLIDEPPDKSWSSGFYTKATTFDLARALADEDSDGYRLLLRDIDEIAVQLAKLQEAGVPVLWRPLHEASGGWFWWGASGPEACIALWNLMFRRLTGLHGLHNLIWVWNGQHADWYPGDETVDIIGEDIYPPARSHESQAGRYRLARSFSAEDKIVAMTENGALPDLDAMAAEGALWAWICTWYGEYVYERGGEDGRIAYSGKHTEAERLRAFYAHPLALSRDQLPDLASYPLAGELRAAEGGRA</sequence>
<comment type="similarity">
    <text evidence="1 4">Belongs to the glycosyl hydrolase 26 family.</text>
</comment>
<keyword evidence="7" id="KW-1185">Reference proteome</keyword>
<name>A0A2N5N376_9BACL</name>
<gene>
    <name evidence="6" type="ORF">B8V81_3217</name>
</gene>
<dbReference type="EMBL" id="NFEZ01000004">
    <property type="protein sequence ID" value="PLT44786.1"/>
    <property type="molecule type" value="Genomic_DNA"/>
</dbReference>